<feature type="region of interest" description="Disordered" evidence="2">
    <location>
        <begin position="213"/>
        <end position="235"/>
    </location>
</feature>
<feature type="transmembrane region" description="Helical" evidence="3">
    <location>
        <begin position="40"/>
        <end position="57"/>
    </location>
</feature>
<dbReference type="InterPro" id="IPR022187">
    <property type="entry name" value="Conjug_transposon_TraM"/>
</dbReference>
<protein>
    <submittedName>
        <fullName evidence="5">Conjugative transposon protein TraM</fullName>
    </submittedName>
</protein>
<dbReference type="AlphaFoldDB" id="A0A226HXW5"/>
<evidence type="ECO:0000256" key="3">
    <source>
        <dbReference type="SAM" id="Phobius"/>
    </source>
</evidence>
<sequence length="444" mass="49666">MKENEKKKPDVLITESSHKSDLDTLNDNSTIRMERFKKPLIFSLLGIVFLGSMYLIFTPSSSNKVKKEDFGLNEDVPQASDKGLQSDKQKAYEEEILKEKEQEKQTALTSLSDYWNAENSGSKPSDTLKGEEEMTNNTGSPAQAKTNPALTSYRNIQSTLGGFYQDNNSQSSTLRKELEELKKQLAMKESVPVNPVETQLALMEKSYQMASRYFPKPSQDDSSQKESKQKSATASPKQKSFVAFLPLKKDVVSELYREPTDAEFLKNWREKRNRGFIDSDTISEVIQPKNSIRACIHETQTVTLESNVRLRLLEDATTPDRTIPKGTLLTAMVKFKEGRLQLQVISMELEGNIIPVDITVYDLDGQQGLYVPYSAEMSALTEMAANMGTTTGTNLMLTSSAGQQIAADMSKGVIQGVSSYFSKKVKTPKITLKADHLLFLVSKK</sequence>
<dbReference type="EMBL" id="MUHA01000016">
    <property type="protein sequence ID" value="OXA99157.1"/>
    <property type="molecule type" value="Genomic_DNA"/>
</dbReference>
<evidence type="ECO:0000313" key="6">
    <source>
        <dbReference type="Proteomes" id="UP000198336"/>
    </source>
</evidence>
<keyword evidence="3" id="KW-0472">Membrane</keyword>
<evidence type="ECO:0000313" key="5">
    <source>
        <dbReference type="EMBL" id="OXA99157.1"/>
    </source>
</evidence>
<feature type="region of interest" description="Disordered" evidence="2">
    <location>
        <begin position="66"/>
        <end position="90"/>
    </location>
</feature>
<evidence type="ECO:0000256" key="2">
    <source>
        <dbReference type="SAM" id="MobiDB-lite"/>
    </source>
</evidence>
<keyword evidence="6" id="KW-1185">Reference proteome</keyword>
<organism evidence="5 6">
    <name type="scientific">Flavobacterium oncorhynchi</name>
    <dbReference type="NCBI Taxonomy" id="728056"/>
    <lineage>
        <taxon>Bacteria</taxon>
        <taxon>Pseudomonadati</taxon>
        <taxon>Bacteroidota</taxon>
        <taxon>Flavobacteriia</taxon>
        <taxon>Flavobacteriales</taxon>
        <taxon>Flavobacteriaceae</taxon>
        <taxon>Flavobacterium</taxon>
    </lineage>
</organism>
<accession>A0A226HXW5</accession>
<keyword evidence="3" id="KW-0812">Transmembrane</keyword>
<keyword evidence="3" id="KW-1133">Transmembrane helix</keyword>
<feature type="region of interest" description="Disordered" evidence="2">
    <location>
        <begin position="109"/>
        <end position="149"/>
    </location>
</feature>
<dbReference type="InterPro" id="IPR055407">
    <property type="entry name" value="TraM_C"/>
</dbReference>
<proteinExistence type="predicted"/>
<feature type="domain" description="Conjugative transposon TraM C-terminal" evidence="4">
    <location>
        <begin position="292"/>
        <end position="441"/>
    </location>
</feature>
<reference evidence="5 6" key="1">
    <citation type="submission" date="2016-11" db="EMBL/GenBank/DDBJ databases">
        <title>Whole genomes of Flavobacteriaceae.</title>
        <authorList>
            <person name="Stine C."/>
            <person name="Li C."/>
            <person name="Tadesse D."/>
        </authorList>
    </citation>
    <scope>NUCLEOTIDE SEQUENCE [LARGE SCALE GENOMIC DNA]</scope>
    <source>
        <strain evidence="5 6">CCUG 59446</strain>
    </source>
</reference>
<dbReference type="Pfam" id="PF12508">
    <property type="entry name" value="Transposon_TraM"/>
    <property type="match status" value="1"/>
</dbReference>
<dbReference type="NCBIfam" id="TIGR03779">
    <property type="entry name" value="Bac_Flav_CT_M"/>
    <property type="match status" value="1"/>
</dbReference>
<keyword evidence="1" id="KW-0175">Coiled coil</keyword>
<evidence type="ECO:0000256" key="1">
    <source>
        <dbReference type="SAM" id="Coils"/>
    </source>
</evidence>
<evidence type="ECO:0000259" key="4">
    <source>
        <dbReference type="Pfam" id="PF12508"/>
    </source>
</evidence>
<dbReference type="RefSeq" id="WP_089054540.1">
    <property type="nucleotide sequence ID" value="NZ_MUHA01000016.1"/>
</dbReference>
<comment type="caution">
    <text evidence="5">The sequence shown here is derived from an EMBL/GenBank/DDBJ whole genome shotgun (WGS) entry which is preliminary data.</text>
</comment>
<feature type="compositionally biased region" description="Basic and acidic residues" evidence="2">
    <location>
        <begin position="218"/>
        <end position="229"/>
    </location>
</feature>
<gene>
    <name evidence="5" type="ORF">B0A75_12100</name>
</gene>
<feature type="coiled-coil region" evidence="1">
    <location>
        <begin position="164"/>
        <end position="191"/>
    </location>
</feature>
<feature type="compositionally biased region" description="Polar residues" evidence="2">
    <location>
        <begin position="109"/>
        <end position="125"/>
    </location>
</feature>
<feature type="compositionally biased region" description="Polar residues" evidence="2">
    <location>
        <begin position="135"/>
        <end position="149"/>
    </location>
</feature>
<dbReference type="Proteomes" id="UP000198336">
    <property type="component" value="Unassembled WGS sequence"/>
</dbReference>
<name>A0A226HXW5_9FLAO</name>